<dbReference type="AlphaFoldDB" id="A0A553P4W4"/>
<gene>
    <name evidence="2" type="ORF">TCAL_06077</name>
</gene>
<reference evidence="2 3" key="1">
    <citation type="journal article" date="2018" name="Nat. Ecol. Evol.">
        <title>Genomic signatures of mitonuclear coevolution across populations of Tigriopus californicus.</title>
        <authorList>
            <person name="Barreto F.S."/>
            <person name="Watson E.T."/>
            <person name="Lima T.G."/>
            <person name="Willett C.S."/>
            <person name="Edmands S."/>
            <person name="Li W."/>
            <person name="Burton R.S."/>
        </authorList>
    </citation>
    <scope>NUCLEOTIDE SEQUENCE [LARGE SCALE GENOMIC DNA]</scope>
    <source>
        <strain evidence="2 3">San Diego</strain>
    </source>
</reference>
<evidence type="ECO:0000313" key="3">
    <source>
        <dbReference type="Proteomes" id="UP000318571"/>
    </source>
</evidence>
<sequence length="246" mass="27050">MPLMLTLTYADPHLFSMFMAMVAVAATATATVVAVAKSESSTPTSSCQQSQDTSSTKSRISVEDRVSLEKVASSPIPLAKTTAATTITATRPKTTTPPARTSWAQNNNNNIIIISNINSPIMTRCNQNHTIVSDHHQHRHEHPANDHATAANIIEDHPHDILTQGIPEYFRFADPTGVYGILDEMDILTQRMENYPINLILAPGTLEKILSRNIYPTQCNDQANSEPDNHRVLELITRSPSPILAF</sequence>
<name>A0A553P4W4_TIGCA</name>
<evidence type="ECO:0000256" key="1">
    <source>
        <dbReference type="SAM" id="MobiDB-lite"/>
    </source>
</evidence>
<keyword evidence="3" id="KW-1185">Reference proteome</keyword>
<protein>
    <submittedName>
        <fullName evidence="2">Uncharacterized protein</fullName>
    </submittedName>
</protein>
<accession>A0A553P4W4</accession>
<evidence type="ECO:0000313" key="2">
    <source>
        <dbReference type="EMBL" id="TRY72723.1"/>
    </source>
</evidence>
<organism evidence="2 3">
    <name type="scientific">Tigriopus californicus</name>
    <name type="common">Marine copepod</name>
    <dbReference type="NCBI Taxonomy" id="6832"/>
    <lineage>
        <taxon>Eukaryota</taxon>
        <taxon>Metazoa</taxon>
        <taxon>Ecdysozoa</taxon>
        <taxon>Arthropoda</taxon>
        <taxon>Crustacea</taxon>
        <taxon>Multicrustacea</taxon>
        <taxon>Hexanauplia</taxon>
        <taxon>Copepoda</taxon>
        <taxon>Harpacticoida</taxon>
        <taxon>Harpacticidae</taxon>
        <taxon>Tigriopus</taxon>
    </lineage>
</organism>
<feature type="region of interest" description="Disordered" evidence="1">
    <location>
        <begin position="38"/>
        <end position="64"/>
    </location>
</feature>
<proteinExistence type="predicted"/>
<dbReference type="Proteomes" id="UP000318571">
    <property type="component" value="Chromosome 7"/>
</dbReference>
<dbReference type="EMBL" id="VCGU01000008">
    <property type="protein sequence ID" value="TRY72723.1"/>
    <property type="molecule type" value="Genomic_DNA"/>
</dbReference>
<comment type="caution">
    <text evidence="2">The sequence shown here is derived from an EMBL/GenBank/DDBJ whole genome shotgun (WGS) entry which is preliminary data.</text>
</comment>
<feature type="compositionally biased region" description="Low complexity" evidence="1">
    <location>
        <begin position="38"/>
        <end position="58"/>
    </location>
</feature>